<feature type="compositionally biased region" description="Low complexity" evidence="1">
    <location>
        <begin position="182"/>
        <end position="192"/>
    </location>
</feature>
<reference evidence="2" key="1">
    <citation type="submission" date="2016-10" db="EMBL/GenBank/DDBJ databases">
        <authorList>
            <person name="de Groot N.N."/>
        </authorList>
    </citation>
    <scope>NUCLEOTIDE SEQUENCE [LARGE SCALE GENOMIC DNA]</scope>
    <source>
        <strain evidence="2">DSM 44468</strain>
    </source>
</reference>
<proteinExistence type="predicted"/>
<dbReference type="AlphaFoldDB" id="A0A1I4D1D8"/>
<sequence length="254" mass="27569">MRCGGALTSSVFGVRLLQRGQLLVLSERAVSRSMVADVVNQVGHPALIQFRQSPQHLERGRVPGFGGPELPVGEVLERLRVGRPTFVPSIGGVALTPAPHQPQRRAHVDVVAMGEHLGDLHPGLGFSPQFTGRLRLLRTMAPDLAGVADAPLASGAPYSPRARAGGRPHRSRREGTGCSGHASSAPQPNQPAARLVLAEPRPRTRRWPGIWPPAWSPVTWPRTRRCRQNVGWRRNTAFRWVQPVTPLGSCAFVA</sequence>
<dbReference type="Proteomes" id="UP000199025">
    <property type="component" value="Unassembled WGS sequence"/>
</dbReference>
<accession>A0A1I4D1D8</accession>
<dbReference type="EMBL" id="FORP01000040">
    <property type="protein sequence ID" value="SFK87348.1"/>
    <property type="molecule type" value="Genomic_DNA"/>
</dbReference>
<evidence type="ECO:0000313" key="2">
    <source>
        <dbReference type="EMBL" id="SFK87348.1"/>
    </source>
</evidence>
<feature type="region of interest" description="Disordered" evidence="1">
    <location>
        <begin position="149"/>
        <end position="192"/>
    </location>
</feature>
<protein>
    <submittedName>
        <fullName evidence="2">Uncharacterized protein</fullName>
    </submittedName>
</protein>
<evidence type="ECO:0000313" key="3">
    <source>
        <dbReference type="Proteomes" id="UP000199025"/>
    </source>
</evidence>
<keyword evidence="3" id="KW-1185">Reference proteome</keyword>
<gene>
    <name evidence="2" type="ORF">SAMN05421835_1408</name>
</gene>
<evidence type="ECO:0000256" key="1">
    <source>
        <dbReference type="SAM" id="MobiDB-lite"/>
    </source>
</evidence>
<name>A0A1I4D1D8_9PSEU</name>
<organism evidence="2 3">
    <name type="scientific">Amycolatopsis sacchari</name>
    <dbReference type="NCBI Taxonomy" id="115433"/>
    <lineage>
        <taxon>Bacteria</taxon>
        <taxon>Bacillati</taxon>
        <taxon>Actinomycetota</taxon>
        <taxon>Actinomycetes</taxon>
        <taxon>Pseudonocardiales</taxon>
        <taxon>Pseudonocardiaceae</taxon>
        <taxon>Amycolatopsis</taxon>
    </lineage>
</organism>